<evidence type="ECO:0000313" key="3">
    <source>
        <dbReference type="EMBL" id="SDF03978.1"/>
    </source>
</evidence>
<dbReference type="Proteomes" id="UP000199076">
    <property type="component" value="Unassembled WGS sequence"/>
</dbReference>
<proteinExistence type="inferred from homology"/>
<dbReference type="STRING" id="660518.SAMN05216218_103161"/>
<dbReference type="RefSeq" id="WP_092688836.1">
    <property type="nucleotide sequence ID" value="NZ_FNBK01000003.1"/>
</dbReference>
<accession>A0A1G7HUJ1</accession>
<evidence type="ECO:0000259" key="2">
    <source>
        <dbReference type="Pfam" id="PF00582"/>
    </source>
</evidence>
<dbReference type="InterPro" id="IPR006016">
    <property type="entry name" value="UspA"/>
</dbReference>
<dbReference type="SUPFAM" id="SSF52402">
    <property type="entry name" value="Adenine nucleotide alpha hydrolases-like"/>
    <property type="match status" value="1"/>
</dbReference>
<dbReference type="PANTHER" id="PTHR46268:SF6">
    <property type="entry name" value="UNIVERSAL STRESS PROTEIN UP12"/>
    <property type="match status" value="1"/>
</dbReference>
<gene>
    <name evidence="3" type="ORF">SAMN05216218_103161</name>
</gene>
<organism evidence="3 4">
    <name type="scientific">Halorientalis regularis</name>
    <dbReference type="NCBI Taxonomy" id="660518"/>
    <lineage>
        <taxon>Archaea</taxon>
        <taxon>Methanobacteriati</taxon>
        <taxon>Methanobacteriota</taxon>
        <taxon>Stenosarchaea group</taxon>
        <taxon>Halobacteria</taxon>
        <taxon>Halobacteriales</taxon>
        <taxon>Haloarculaceae</taxon>
        <taxon>Halorientalis</taxon>
    </lineage>
</organism>
<sequence length="133" mass="14290">MYEILMPIDTDADRALRQARAVEDLPGGPEDVHVTVLHSFTDNPSGASITQLQAARRVESHLEDVGYSVTLDEQSGSPADAILDVAAEDDVDLICIGGRKRSPTGKVLFGSVTQSVLLDADRSVLVCRRNDDA</sequence>
<dbReference type="OrthoDB" id="307404at2157"/>
<dbReference type="Gene3D" id="3.40.50.620">
    <property type="entry name" value="HUPs"/>
    <property type="match status" value="1"/>
</dbReference>
<dbReference type="EMBL" id="FNBK01000003">
    <property type="protein sequence ID" value="SDF03978.1"/>
    <property type="molecule type" value="Genomic_DNA"/>
</dbReference>
<dbReference type="AlphaFoldDB" id="A0A1G7HUJ1"/>
<dbReference type="InterPro" id="IPR006015">
    <property type="entry name" value="Universal_stress_UspA"/>
</dbReference>
<keyword evidence="4" id="KW-1185">Reference proteome</keyword>
<evidence type="ECO:0000256" key="1">
    <source>
        <dbReference type="ARBA" id="ARBA00008791"/>
    </source>
</evidence>
<dbReference type="InterPro" id="IPR014729">
    <property type="entry name" value="Rossmann-like_a/b/a_fold"/>
</dbReference>
<dbReference type="PRINTS" id="PR01438">
    <property type="entry name" value="UNVRSLSTRESS"/>
</dbReference>
<name>A0A1G7HUJ1_9EURY</name>
<feature type="domain" description="UspA" evidence="2">
    <location>
        <begin position="4"/>
        <end position="128"/>
    </location>
</feature>
<dbReference type="CDD" id="cd00293">
    <property type="entry name" value="USP-like"/>
    <property type="match status" value="1"/>
</dbReference>
<reference evidence="4" key="1">
    <citation type="submission" date="2016-10" db="EMBL/GenBank/DDBJ databases">
        <authorList>
            <person name="Varghese N."/>
            <person name="Submissions S."/>
        </authorList>
    </citation>
    <scope>NUCLEOTIDE SEQUENCE [LARGE SCALE GENOMIC DNA]</scope>
    <source>
        <strain evidence="4">IBRC-M 10760</strain>
    </source>
</reference>
<dbReference type="Pfam" id="PF00582">
    <property type="entry name" value="Usp"/>
    <property type="match status" value="1"/>
</dbReference>
<comment type="similarity">
    <text evidence="1">Belongs to the universal stress protein A family.</text>
</comment>
<dbReference type="PANTHER" id="PTHR46268">
    <property type="entry name" value="STRESS RESPONSE PROTEIN NHAX"/>
    <property type="match status" value="1"/>
</dbReference>
<evidence type="ECO:0000313" key="4">
    <source>
        <dbReference type="Proteomes" id="UP000199076"/>
    </source>
</evidence>
<protein>
    <submittedName>
        <fullName evidence="3">Nucleotide-binding universal stress protein, UspA family</fullName>
    </submittedName>
</protein>